<evidence type="ECO:0000313" key="3">
    <source>
        <dbReference type="Proteomes" id="UP000534388"/>
    </source>
</evidence>
<accession>A0A7W2IC41</accession>
<evidence type="ECO:0000313" key="2">
    <source>
        <dbReference type="EMBL" id="MBA5637800.1"/>
    </source>
</evidence>
<evidence type="ECO:0000256" key="1">
    <source>
        <dbReference type="SAM" id="SignalP"/>
    </source>
</evidence>
<feature type="signal peptide" evidence="1">
    <location>
        <begin position="1"/>
        <end position="28"/>
    </location>
</feature>
<dbReference type="RefSeq" id="WP_182162747.1">
    <property type="nucleotide sequence ID" value="NZ_JACEZT010000007.1"/>
</dbReference>
<proteinExistence type="predicted"/>
<comment type="caution">
    <text evidence="2">The sequence shown here is derived from an EMBL/GenBank/DDBJ whole genome shotgun (WGS) entry which is preliminary data.</text>
</comment>
<gene>
    <name evidence="2" type="ORF">H3H37_12125</name>
</gene>
<feature type="chain" id="PRO_5031406452" description="DUF922 domain-containing protein" evidence="1">
    <location>
        <begin position="29"/>
        <end position="238"/>
    </location>
</feature>
<keyword evidence="1" id="KW-0732">Signal</keyword>
<name>A0A7W2IC41_9BURK</name>
<dbReference type="AlphaFoldDB" id="A0A7W2IC41"/>
<evidence type="ECO:0008006" key="4">
    <source>
        <dbReference type="Google" id="ProtNLM"/>
    </source>
</evidence>
<organism evidence="2 3">
    <name type="scientific">Rugamonas brunnea</name>
    <dbReference type="NCBI Taxonomy" id="2758569"/>
    <lineage>
        <taxon>Bacteria</taxon>
        <taxon>Pseudomonadati</taxon>
        <taxon>Pseudomonadota</taxon>
        <taxon>Betaproteobacteria</taxon>
        <taxon>Burkholderiales</taxon>
        <taxon>Oxalobacteraceae</taxon>
        <taxon>Telluria group</taxon>
        <taxon>Rugamonas</taxon>
    </lineage>
</organism>
<sequence length="238" mass="26314">MLSLRPFRFLCRSLLALACLLAATAAHAERTPFQIRCEDSLSKTVTVLTAQQSGYTVDTHLSYNALTTMHGLAAGAVKVAGLTQTDSRVKMGYTGTLLQDPDSGYECIAPKIEVKLYYVPVVIYVAREFPVGSCAYKEILNHELRHMNAYMQHLPKVEKTVRAALAKRFQDKPLYAPSGTAMSALSHEVDNGWMVYIKEEMHKVDAEQARIDAPEEYARLSQACGGEIRNVLSGGHSF</sequence>
<keyword evidence="3" id="KW-1185">Reference proteome</keyword>
<protein>
    <recommendedName>
        <fullName evidence="4">DUF922 domain-containing protein</fullName>
    </recommendedName>
</protein>
<reference evidence="2 3" key="1">
    <citation type="submission" date="2020-07" db="EMBL/GenBank/DDBJ databases">
        <title>Novel species isolated from subtropical streams in China.</title>
        <authorList>
            <person name="Lu H."/>
        </authorList>
    </citation>
    <scope>NUCLEOTIDE SEQUENCE [LARGE SCALE GENOMIC DNA]</scope>
    <source>
        <strain evidence="2 3">LX20W</strain>
    </source>
</reference>
<dbReference type="EMBL" id="JACEZT010000007">
    <property type="protein sequence ID" value="MBA5637800.1"/>
    <property type="molecule type" value="Genomic_DNA"/>
</dbReference>
<dbReference type="Proteomes" id="UP000534388">
    <property type="component" value="Unassembled WGS sequence"/>
</dbReference>